<gene>
    <name evidence="2" type="ORF">VB738_02345</name>
</gene>
<dbReference type="Gene3D" id="1.20.1300.10">
    <property type="entry name" value="Fumarate reductase/succinate dehydrogenase, transmembrane subunit"/>
    <property type="match status" value="1"/>
</dbReference>
<comment type="caution">
    <text evidence="2">The sequence shown here is derived from an EMBL/GenBank/DDBJ whole genome shotgun (WGS) entry which is preliminary data.</text>
</comment>
<dbReference type="SUPFAM" id="SSF81343">
    <property type="entry name" value="Fumarate reductase respiratory complex transmembrane subunits"/>
    <property type="match status" value="1"/>
</dbReference>
<feature type="transmembrane region" description="Helical" evidence="1">
    <location>
        <begin position="95"/>
        <end position="119"/>
    </location>
</feature>
<evidence type="ECO:0000256" key="1">
    <source>
        <dbReference type="SAM" id="Phobius"/>
    </source>
</evidence>
<evidence type="ECO:0000313" key="3">
    <source>
        <dbReference type="Proteomes" id="UP001304461"/>
    </source>
</evidence>
<sequence length="215" mass="22439">MIVGFWIAVTGLALVLFLAVHLGGVLLALVDPPTFERYAASLHQQGWLPWLEVALLAAALAHPLLSLHRAHVNRQARGPAAGPLRSRRQGPWEPVAALAGRAIPWSGSLLLLFLCLHLAQLRWPRPAAGAELVAVLEVLASPWCLALYGAAGVAAGLHLIHGTESAVRRLGLLEPANAAALRLGGRGLALLLGAGFTLVPIALVLRPAVPLPAGG</sequence>
<accession>A0ABU5RQR0</accession>
<feature type="transmembrane region" description="Helical" evidence="1">
    <location>
        <begin position="188"/>
        <end position="209"/>
    </location>
</feature>
<evidence type="ECO:0000313" key="2">
    <source>
        <dbReference type="EMBL" id="MEA5390093.1"/>
    </source>
</evidence>
<keyword evidence="1" id="KW-0472">Membrane</keyword>
<keyword evidence="1" id="KW-0812">Transmembrane</keyword>
<feature type="transmembrane region" description="Helical" evidence="1">
    <location>
        <begin position="139"/>
        <end position="160"/>
    </location>
</feature>
<name>A0ABU5RQR0_9CYAN</name>
<proteinExistence type="predicted"/>
<feature type="transmembrane region" description="Helical" evidence="1">
    <location>
        <begin position="47"/>
        <end position="67"/>
    </location>
</feature>
<keyword evidence="3" id="KW-1185">Reference proteome</keyword>
<reference evidence="2 3" key="1">
    <citation type="submission" date="2023-12" db="EMBL/GenBank/DDBJ databases">
        <title>Baltic Sea Cyanobacteria.</title>
        <authorList>
            <person name="Delbaje E."/>
            <person name="Fewer D.P."/>
            <person name="Shishido T.K."/>
        </authorList>
    </citation>
    <scope>NUCLEOTIDE SEQUENCE [LARGE SCALE GENOMIC DNA]</scope>
    <source>
        <strain evidence="2 3">UHCC 0139</strain>
    </source>
</reference>
<dbReference type="EMBL" id="JAYGHX010000001">
    <property type="protein sequence ID" value="MEA5390093.1"/>
    <property type="molecule type" value="Genomic_DNA"/>
</dbReference>
<dbReference type="RefSeq" id="WP_323304211.1">
    <property type="nucleotide sequence ID" value="NZ_JAYGHX010000001.1"/>
</dbReference>
<protein>
    <submittedName>
        <fullName evidence="2">Succinate dehydrogenase</fullName>
    </submittedName>
</protein>
<keyword evidence="1" id="KW-1133">Transmembrane helix</keyword>
<dbReference type="InterPro" id="IPR034804">
    <property type="entry name" value="SQR/QFR_C/D"/>
</dbReference>
<dbReference type="Proteomes" id="UP001304461">
    <property type="component" value="Unassembled WGS sequence"/>
</dbReference>
<organism evidence="2 3">
    <name type="scientific">Cyanobium gracile UHCC 0139</name>
    <dbReference type="NCBI Taxonomy" id="3110308"/>
    <lineage>
        <taxon>Bacteria</taxon>
        <taxon>Bacillati</taxon>
        <taxon>Cyanobacteriota</taxon>
        <taxon>Cyanophyceae</taxon>
        <taxon>Synechococcales</taxon>
        <taxon>Prochlorococcaceae</taxon>
        <taxon>Cyanobium</taxon>
    </lineage>
</organism>